<evidence type="ECO:0000256" key="1">
    <source>
        <dbReference type="RuleBase" id="RU004915"/>
    </source>
</evidence>
<organism evidence="2 3">
    <name type="scientific">Panicum virgatum</name>
    <name type="common">Blackwell switchgrass</name>
    <dbReference type="NCBI Taxonomy" id="38727"/>
    <lineage>
        <taxon>Eukaryota</taxon>
        <taxon>Viridiplantae</taxon>
        <taxon>Streptophyta</taxon>
        <taxon>Embryophyta</taxon>
        <taxon>Tracheophyta</taxon>
        <taxon>Spermatophyta</taxon>
        <taxon>Magnoliopsida</taxon>
        <taxon>Liliopsida</taxon>
        <taxon>Poales</taxon>
        <taxon>Poaceae</taxon>
        <taxon>PACMAD clade</taxon>
        <taxon>Panicoideae</taxon>
        <taxon>Panicodae</taxon>
        <taxon>Paniceae</taxon>
        <taxon>Panicinae</taxon>
        <taxon>Panicum</taxon>
        <taxon>Panicum sect. Hiantes</taxon>
    </lineage>
</organism>
<protein>
    <recommendedName>
        <fullName evidence="1">rRNA N-glycosylase</fullName>
        <ecNumber evidence="1">3.2.2.22</ecNumber>
    </recommendedName>
</protein>
<dbReference type="EC" id="3.2.2.22" evidence="1"/>
<comment type="catalytic activity">
    <reaction evidence="1">
        <text>Endohydrolysis of the N-glycosidic bond at one specific adenosine on the 28S rRNA.</text>
        <dbReference type="EC" id="3.2.2.22"/>
    </reaction>
</comment>
<keyword evidence="3" id="KW-1185">Reference proteome</keyword>
<dbReference type="InterPro" id="IPR016138">
    <property type="entry name" value="Ribosome_inactivat_prot_sub1"/>
</dbReference>
<evidence type="ECO:0000313" key="2">
    <source>
        <dbReference type="EMBL" id="KAG2580879.1"/>
    </source>
</evidence>
<accession>A0A8T0R7F6</accession>
<name>A0A8T0R7F6_PANVG</name>
<keyword evidence="1" id="KW-0378">Hydrolase</keyword>
<keyword evidence="1" id="KW-0611">Plant defense</keyword>
<evidence type="ECO:0000313" key="3">
    <source>
        <dbReference type="Proteomes" id="UP000823388"/>
    </source>
</evidence>
<dbReference type="AlphaFoldDB" id="A0A8T0R7F6"/>
<gene>
    <name evidence="2" type="ORF">PVAP13_6KG264101</name>
</gene>
<proteinExistence type="inferred from homology"/>
<dbReference type="InterPro" id="IPR001574">
    <property type="entry name" value="Ribosome_inactivat_prot"/>
</dbReference>
<dbReference type="GO" id="GO:0006952">
    <property type="term" value="P:defense response"/>
    <property type="evidence" value="ECO:0007669"/>
    <property type="project" value="UniProtKB-KW"/>
</dbReference>
<dbReference type="Proteomes" id="UP000823388">
    <property type="component" value="Chromosome 6K"/>
</dbReference>
<dbReference type="EMBL" id="CM029047">
    <property type="protein sequence ID" value="KAG2580879.1"/>
    <property type="molecule type" value="Genomic_DNA"/>
</dbReference>
<keyword evidence="1" id="KW-0652">Protein synthesis inhibitor</keyword>
<dbReference type="GO" id="GO:0030598">
    <property type="term" value="F:rRNA N-glycosylase activity"/>
    <property type="evidence" value="ECO:0007669"/>
    <property type="project" value="UniProtKB-EC"/>
</dbReference>
<dbReference type="InterPro" id="IPR036041">
    <property type="entry name" value="Ribosome-inact_prot_sf"/>
</dbReference>
<dbReference type="GO" id="GO:0017148">
    <property type="term" value="P:negative regulation of translation"/>
    <property type="evidence" value="ECO:0007669"/>
    <property type="project" value="UniProtKB-KW"/>
</dbReference>
<keyword evidence="1" id="KW-0800">Toxin</keyword>
<reference evidence="2" key="1">
    <citation type="submission" date="2020-05" db="EMBL/GenBank/DDBJ databases">
        <title>WGS assembly of Panicum virgatum.</title>
        <authorList>
            <person name="Lovell J.T."/>
            <person name="Jenkins J."/>
            <person name="Shu S."/>
            <person name="Juenger T.E."/>
            <person name="Schmutz J."/>
        </authorList>
    </citation>
    <scope>NUCLEOTIDE SEQUENCE</scope>
    <source>
        <strain evidence="2">AP13</strain>
    </source>
</reference>
<dbReference type="Gene3D" id="3.40.420.10">
    <property type="entry name" value="Ricin (A subunit), domain 1"/>
    <property type="match status" value="1"/>
</dbReference>
<sequence>MRNQHERVSIWLKRRLARLVANVVINHMGQVKEFSSLPEGGFFIVNLIPLESWNDGRPIPLVFSFRNLYLLGFPYGAVWYVYKDAKLDGSGYVESQHQNLLRKLNFGGGYSGNMFESVQVGMPDLYDTYTTLAHYQKQIDQHLYDVVEAAMYRLIIAMLEAWRFPGWKSYLQEEAFATFTNILADNPATGVKFSSLFQKWDKISKRILGGPLKYIIEKHIKGFSDYASLLPVVSVFLP</sequence>
<dbReference type="GO" id="GO:0090729">
    <property type="term" value="F:toxin activity"/>
    <property type="evidence" value="ECO:0007669"/>
    <property type="project" value="UniProtKB-KW"/>
</dbReference>
<comment type="similarity">
    <text evidence="1">Belongs to the ribosome-inactivating protein family.</text>
</comment>
<dbReference type="Pfam" id="PF00161">
    <property type="entry name" value="RIP"/>
    <property type="match status" value="1"/>
</dbReference>
<dbReference type="SUPFAM" id="SSF56371">
    <property type="entry name" value="Ribosome inactivating proteins (RIP)"/>
    <property type="match status" value="1"/>
</dbReference>
<comment type="caution">
    <text evidence="2">The sequence shown here is derived from an EMBL/GenBank/DDBJ whole genome shotgun (WGS) entry which is preliminary data.</text>
</comment>